<name>A0A7I8KW96_SPIIN</name>
<keyword evidence="4" id="KW-1185">Reference proteome</keyword>
<dbReference type="AlphaFoldDB" id="A0A7I8KW96"/>
<proteinExistence type="predicted"/>
<keyword evidence="1" id="KW-0175">Coiled coil</keyword>
<sequence length="312" mass="34193">MEDETLALDGFPVAAQDEAAAAAAAAEQQQEEGEIEKLRSERFHLRSDLDAAVAQADMLRAAVEELRGTKVSLGAKVEDLEGKISAMEAEKEEEAARVAAERRMLEVVAARAAELEGDVSRLQHDLVTAMSGGEEAASEAKLLKDTVEKLQGVAIQSEARITEAEKSGDELKISIERLKGEKDALEMEKVKAEAKILVFEGKVKSFQNETERVSSERESELHRMKVAISELEEKAGFYELKLLKLRELENGDEDDDADGAVHTLAKGPEASHTNFPWKILVGSTATIAGVTVVTFFVHYARKRWGFCAMGMF</sequence>
<gene>
    <name evidence="3" type="ORF">SI8410_09012765</name>
</gene>
<feature type="coiled-coil region" evidence="1">
    <location>
        <begin position="161"/>
        <end position="195"/>
    </location>
</feature>
<feature type="coiled-coil region" evidence="1">
    <location>
        <begin position="21"/>
        <end position="125"/>
    </location>
</feature>
<keyword evidence="2" id="KW-0812">Transmembrane</keyword>
<accession>A0A7I8KW96</accession>
<protein>
    <submittedName>
        <fullName evidence="3">Uncharacterized protein</fullName>
    </submittedName>
</protein>
<evidence type="ECO:0000256" key="2">
    <source>
        <dbReference type="SAM" id="Phobius"/>
    </source>
</evidence>
<dbReference type="Proteomes" id="UP000663760">
    <property type="component" value="Chromosome 9"/>
</dbReference>
<keyword evidence="2" id="KW-1133">Transmembrane helix</keyword>
<keyword evidence="2" id="KW-0472">Membrane</keyword>
<evidence type="ECO:0000313" key="3">
    <source>
        <dbReference type="EMBL" id="CAA7402087.1"/>
    </source>
</evidence>
<evidence type="ECO:0000313" key="4">
    <source>
        <dbReference type="Proteomes" id="UP000663760"/>
    </source>
</evidence>
<reference evidence="3" key="1">
    <citation type="submission" date="2020-02" db="EMBL/GenBank/DDBJ databases">
        <authorList>
            <person name="Scholz U."/>
            <person name="Mascher M."/>
            <person name="Fiebig A."/>
        </authorList>
    </citation>
    <scope>NUCLEOTIDE SEQUENCE</scope>
</reference>
<dbReference type="EMBL" id="LR746272">
    <property type="protein sequence ID" value="CAA7402087.1"/>
    <property type="molecule type" value="Genomic_DNA"/>
</dbReference>
<organism evidence="3 4">
    <name type="scientific">Spirodela intermedia</name>
    <name type="common">Intermediate duckweed</name>
    <dbReference type="NCBI Taxonomy" id="51605"/>
    <lineage>
        <taxon>Eukaryota</taxon>
        <taxon>Viridiplantae</taxon>
        <taxon>Streptophyta</taxon>
        <taxon>Embryophyta</taxon>
        <taxon>Tracheophyta</taxon>
        <taxon>Spermatophyta</taxon>
        <taxon>Magnoliopsida</taxon>
        <taxon>Liliopsida</taxon>
        <taxon>Araceae</taxon>
        <taxon>Lemnoideae</taxon>
        <taxon>Spirodela</taxon>
    </lineage>
</organism>
<feature type="transmembrane region" description="Helical" evidence="2">
    <location>
        <begin position="279"/>
        <end position="300"/>
    </location>
</feature>
<evidence type="ECO:0000256" key="1">
    <source>
        <dbReference type="SAM" id="Coils"/>
    </source>
</evidence>
<dbReference type="Gene3D" id="1.20.5.340">
    <property type="match status" value="1"/>
</dbReference>